<sequence length="301" mass="33302">MKRLIITHRTTYRYAERVSFGPHRMMLRPRDSHEMRLISATLTTSLPADYAWTYDVFGNEVCTGHFSGQASELEIESRLEIDRFPSAVPTHFLSGRETPFPIVYSADEAIDLGATMLTSAETYPDDLRVWIAGLPRRYSGGAMDLLTGLCQEIHGTFTYETRFEQSTQDPALTFRNRSGACRDFAALFIACARLLGFGARFVSGYLFDPIPENGEPAMQGAGASHAWADVYLPDTGWVEFDPTNGLVASDRLIRIAVVREPHQALPISGSFVGTPSAFVGLWVGVDVEQVLEGRELEVAPA</sequence>
<dbReference type="Gene3D" id="3.10.620.30">
    <property type="match status" value="1"/>
</dbReference>
<dbReference type="SMART" id="SM00460">
    <property type="entry name" value="TGc"/>
    <property type="match status" value="1"/>
</dbReference>
<dbReference type="Pfam" id="PF01841">
    <property type="entry name" value="Transglut_core"/>
    <property type="match status" value="1"/>
</dbReference>
<evidence type="ECO:0000313" key="2">
    <source>
        <dbReference type="EMBL" id="GLS23837.1"/>
    </source>
</evidence>
<protein>
    <submittedName>
        <fullName evidence="2">Transglutaminase</fullName>
    </submittedName>
</protein>
<reference evidence="3" key="1">
    <citation type="journal article" date="2019" name="Int. J. Syst. Evol. Microbiol.">
        <title>The Global Catalogue of Microorganisms (GCM) 10K type strain sequencing project: providing services to taxonomists for standard genome sequencing and annotation.</title>
        <authorList>
            <consortium name="The Broad Institute Genomics Platform"/>
            <consortium name="The Broad Institute Genome Sequencing Center for Infectious Disease"/>
            <person name="Wu L."/>
            <person name="Ma J."/>
        </authorList>
    </citation>
    <scope>NUCLEOTIDE SEQUENCE [LARGE SCALE GENOMIC DNA]</scope>
    <source>
        <strain evidence="3">NBRC 101365</strain>
    </source>
</reference>
<comment type="caution">
    <text evidence="2">The sequence shown here is derived from an EMBL/GenBank/DDBJ whole genome shotgun (WGS) entry which is preliminary data.</text>
</comment>
<dbReference type="SUPFAM" id="SSF54001">
    <property type="entry name" value="Cysteine proteinases"/>
    <property type="match status" value="1"/>
</dbReference>
<dbReference type="PANTHER" id="PTHR33490:SF1">
    <property type="entry name" value="SLL1233 PROTEIN"/>
    <property type="match status" value="1"/>
</dbReference>
<evidence type="ECO:0000313" key="3">
    <source>
        <dbReference type="Proteomes" id="UP001156882"/>
    </source>
</evidence>
<dbReference type="Proteomes" id="UP001156882">
    <property type="component" value="Unassembled WGS sequence"/>
</dbReference>
<dbReference type="InterPro" id="IPR013589">
    <property type="entry name" value="Bac_transglu_N"/>
</dbReference>
<name>A0ABQ6CU05_9HYPH</name>
<keyword evidence="3" id="KW-1185">Reference proteome</keyword>
<dbReference type="PANTHER" id="PTHR33490">
    <property type="entry name" value="BLR5614 PROTEIN-RELATED"/>
    <property type="match status" value="1"/>
</dbReference>
<accession>A0ABQ6CU05</accession>
<organism evidence="2 3">
    <name type="scientific">Labrys miyagiensis</name>
    <dbReference type="NCBI Taxonomy" id="346912"/>
    <lineage>
        <taxon>Bacteria</taxon>
        <taxon>Pseudomonadati</taxon>
        <taxon>Pseudomonadota</taxon>
        <taxon>Alphaproteobacteria</taxon>
        <taxon>Hyphomicrobiales</taxon>
        <taxon>Xanthobacteraceae</taxon>
        <taxon>Labrys</taxon>
    </lineage>
</organism>
<proteinExistence type="predicted"/>
<gene>
    <name evidence="2" type="ORF">GCM10007874_68580</name>
</gene>
<dbReference type="Pfam" id="PF08379">
    <property type="entry name" value="Bact_transglu_N"/>
    <property type="match status" value="1"/>
</dbReference>
<feature type="domain" description="Transglutaminase-like" evidence="1">
    <location>
        <begin position="173"/>
        <end position="244"/>
    </location>
</feature>
<evidence type="ECO:0000259" key="1">
    <source>
        <dbReference type="SMART" id="SM00460"/>
    </source>
</evidence>
<dbReference type="InterPro" id="IPR038765">
    <property type="entry name" value="Papain-like_cys_pep_sf"/>
</dbReference>
<dbReference type="EMBL" id="BSPC01000086">
    <property type="protein sequence ID" value="GLS23837.1"/>
    <property type="molecule type" value="Genomic_DNA"/>
</dbReference>
<dbReference type="InterPro" id="IPR002931">
    <property type="entry name" value="Transglutaminase-like"/>
</dbReference>